<dbReference type="EMBL" id="FNKH01000002">
    <property type="protein sequence ID" value="SDQ46143.1"/>
    <property type="molecule type" value="Genomic_DNA"/>
</dbReference>
<protein>
    <recommendedName>
        <fullName evidence="3">DUF488 domain-containing protein</fullName>
    </recommendedName>
</protein>
<reference evidence="1 2" key="1">
    <citation type="submission" date="2016-10" db="EMBL/GenBank/DDBJ databases">
        <authorList>
            <person name="de Groot N.N."/>
        </authorList>
    </citation>
    <scope>NUCLEOTIDE SEQUENCE [LARGE SCALE GENOMIC DNA]</scope>
    <source>
        <strain evidence="1 2">DSM 20117</strain>
    </source>
</reference>
<proteinExistence type="predicted"/>
<dbReference type="RefSeq" id="WP_236777276.1">
    <property type="nucleotide sequence ID" value="NZ_CP018863.1"/>
</dbReference>
<name>A0A1H1B2K2_9MICC</name>
<sequence>MLDRSLGAKQTVDMASGAVLRIFTVGHGTSSRDELAGLLAGAGVEALVDVRRFPGSRKHPDMGKDALTKWLPDAGIDYRWEEQLGGRRRIPAGEPEPDSWWKVAAFRAYAAYTRTPEFDAGLERLLDYARSQATTVMCSETVWWRCHRRLISDVLVLRHGVDVLHVMPGGKLTPHKVAEGARLIGNIVRWDGPVD</sequence>
<dbReference type="STRING" id="37928.SAMN04489742_1208"/>
<organism evidence="1 2">
    <name type="scientific">Crystallibacter crystallopoietes</name>
    <dbReference type="NCBI Taxonomy" id="37928"/>
    <lineage>
        <taxon>Bacteria</taxon>
        <taxon>Bacillati</taxon>
        <taxon>Actinomycetota</taxon>
        <taxon>Actinomycetes</taxon>
        <taxon>Micrococcales</taxon>
        <taxon>Micrococcaceae</taxon>
        <taxon>Crystallibacter</taxon>
    </lineage>
</organism>
<evidence type="ECO:0008006" key="3">
    <source>
        <dbReference type="Google" id="ProtNLM"/>
    </source>
</evidence>
<dbReference type="Pfam" id="PF04343">
    <property type="entry name" value="DUF488"/>
    <property type="match status" value="1"/>
</dbReference>
<keyword evidence="2" id="KW-1185">Reference proteome</keyword>
<dbReference type="PANTHER" id="PTHR39337:SF1">
    <property type="entry name" value="BLR5642 PROTEIN"/>
    <property type="match status" value="1"/>
</dbReference>
<dbReference type="InterPro" id="IPR007438">
    <property type="entry name" value="DUF488"/>
</dbReference>
<evidence type="ECO:0000313" key="2">
    <source>
        <dbReference type="Proteomes" id="UP000181917"/>
    </source>
</evidence>
<dbReference type="Proteomes" id="UP000181917">
    <property type="component" value="Unassembled WGS sequence"/>
</dbReference>
<accession>A0A1H1B2K2</accession>
<dbReference type="InterPro" id="IPR014519">
    <property type="entry name" value="UCP024492"/>
</dbReference>
<dbReference type="PIRSF" id="PIRSF024492">
    <property type="entry name" value="UCP024492"/>
    <property type="match status" value="1"/>
</dbReference>
<evidence type="ECO:0000313" key="1">
    <source>
        <dbReference type="EMBL" id="SDQ46143.1"/>
    </source>
</evidence>
<dbReference type="PANTHER" id="PTHR39337">
    <property type="entry name" value="BLR5642 PROTEIN"/>
    <property type="match status" value="1"/>
</dbReference>
<dbReference type="AlphaFoldDB" id="A0A1H1B2K2"/>
<gene>
    <name evidence="1" type="ORF">SAMN04489742_1208</name>
</gene>